<dbReference type="AlphaFoldDB" id="H0EHE4"/>
<gene>
    <name evidence="2" type="ORF">M7I_1922</name>
</gene>
<reference evidence="2 3" key="1">
    <citation type="journal article" date="2012" name="Eukaryot. Cell">
        <title>Genome sequence of the fungus Glarea lozoyensis: the first genome sequence of a species from the Helotiaceae family.</title>
        <authorList>
            <person name="Youssar L."/>
            <person name="Gruening B.A."/>
            <person name="Erxleben A."/>
            <person name="Guenther S."/>
            <person name="Huettel W."/>
        </authorList>
    </citation>
    <scope>NUCLEOTIDE SEQUENCE [LARGE SCALE GENOMIC DNA]</scope>
    <source>
        <strain evidence="3">ATCC 74030 / MF5533</strain>
    </source>
</reference>
<sequence length="204" mass="22839">MKIALASITAFTLPLLSIASPISNAPTSSNLNILEARKKVTCTIQSKYGANCYQRPWLGGDGITDVVTTFRDETKHDFSCFVWAVGYRTDGSGSTENCIDGNCTWDYAVNWDCYVPGAWTSSVCSRDRLHLADCLQKPEKDISEGYYRFESVVYIFFSQTRLQRIQCHWQARLSFGITHGQIPESGIKFTDNDIGNESSILEFG</sequence>
<dbReference type="OrthoDB" id="5378741at2759"/>
<accession>H0EHE4</accession>
<proteinExistence type="predicted"/>
<keyword evidence="1" id="KW-0732">Signal</keyword>
<evidence type="ECO:0000313" key="2">
    <source>
        <dbReference type="EMBL" id="EHL01973.1"/>
    </source>
</evidence>
<dbReference type="InParanoid" id="H0EHE4"/>
<dbReference type="EMBL" id="AGUE01000040">
    <property type="protein sequence ID" value="EHL01973.1"/>
    <property type="molecule type" value="Genomic_DNA"/>
</dbReference>
<comment type="caution">
    <text evidence="2">The sequence shown here is derived from an EMBL/GenBank/DDBJ whole genome shotgun (WGS) entry which is preliminary data.</text>
</comment>
<feature type="signal peptide" evidence="1">
    <location>
        <begin position="1"/>
        <end position="19"/>
    </location>
</feature>
<protein>
    <submittedName>
        <fullName evidence="2">Uncharacterized protein</fullName>
    </submittedName>
</protein>
<dbReference type="HOGENOM" id="CLU_1343374_0_0_1"/>
<evidence type="ECO:0000256" key="1">
    <source>
        <dbReference type="SAM" id="SignalP"/>
    </source>
</evidence>
<dbReference type="Proteomes" id="UP000005446">
    <property type="component" value="Unassembled WGS sequence"/>
</dbReference>
<organism evidence="2 3">
    <name type="scientific">Glarea lozoyensis (strain ATCC 74030 / MF5533)</name>
    <dbReference type="NCBI Taxonomy" id="1104152"/>
    <lineage>
        <taxon>Eukaryota</taxon>
        <taxon>Fungi</taxon>
        <taxon>Dikarya</taxon>
        <taxon>Ascomycota</taxon>
        <taxon>Pezizomycotina</taxon>
        <taxon>Leotiomycetes</taxon>
        <taxon>Helotiales</taxon>
        <taxon>Helotiaceae</taxon>
        <taxon>Glarea</taxon>
    </lineage>
</organism>
<keyword evidence="3" id="KW-1185">Reference proteome</keyword>
<name>H0EHE4_GLAL7</name>
<feature type="chain" id="PRO_5003532077" evidence="1">
    <location>
        <begin position="20"/>
        <end position="204"/>
    </location>
</feature>
<evidence type="ECO:0000313" key="3">
    <source>
        <dbReference type="Proteomes" id="UP000005446"/>
    </source>
</evidence>